<evidence type="ECO:0000256" key="1">
    <source>
        <dbReference type="ARBA" id="ARBA00023125"/>
    </source>
</evidence>
<reference evidence="5 7" key="2">
    <citation type="submission" date="2016-10" db="EMBL/GenBank/DDBJ databases">
        <authorList>
            <person name="de Groot N.N."/>
        </authorList>
    </citation>
    <scope>NUCLEOTIDE SEQUENCE [LARGE SCALE GENOMIC DNA]</scope>
    <source>
        <strain evidence="5 7">Z-7982</strain>
    </source>
</reference>
<evidence type="ECO:0000313" key="5">
    <source>
        <dbReference type="EMBL" id="SDW00148.1"/>
    </source>
</evidence>
<dbReference type="EMBL" id="RJJG01000001">
    <property type="protein sequence ID" value="RNI10886.1"/>
    <property type="molecule type" value="Genomic_DNA"/>
</dbReference>
<keyword evidence="1 5" id="KW-0238">DNA-binding</keyword>
<dbReference type="Proteomes" id="UP000267921">
    <property type="component" value="Unassembled WGS sequence"/>
</dbReference>
<sequence>MLLTYKIRHKKDFSEEIRKARKIAELCIRDQISSRNASSPVQNENSIPSFPLTSQEPLFFTPIPSLTHPQSFSKTGNKPIMTYDDVKHIGLKSIISNQILKKYSKNKGMKNVKNVKLVIPEQGIKLDKKQKVLWIPSIKFKLEYHFDNSFKRITQIEVDNEFAHIAIVYPEKETEYPDSYIGVDRNTRGHIAVVAHPETGKVWKFGKNRMHTHKKYENMKRQVEKKGKFKKLKALKVREKRKIKDMNHKISHKIVDIAIRNNSGIKLENLSGNKKKPRITKEYSLNSWSFHQLQQFIEYKARLHGVKIAYIDPHSTSKNCSLCGLTGKRHSKNFECPHCGHVDHADVNASFNIALKKNSIGQFTAERDAVKGSTDAPRMALARNLKRTRKANHKTPIQYAWEVCQFLP</sequence>
<evidence type="ECO:0000313" key="4">
    <source>
        <dbReference type="EMBL" id="RNI10886.1"/>
    </source>
</evidence>
<dbReference type="Proteomes" id="UP000186879">
    <property type="component" value="Chromosome"/>
</dbReference>
<feature type="domain" description="Cas12f1-like TNB" evidence="2">
    <location>
        <begin position="290"/>
        <end position="353"/>
    </location>
</feature>
<dbReference type="OrthoDB" id="33505at2157"/>
<dbReference type="STRING" id="2177.BHR79_01275"/>
<evidence type="ECO:0000313" key="7">
    <source>
        <dbReference type="Proteomes" id="UP000198669"/>
    </source>
</evidence>
<gene>
    <name evidence="3" type="ORF">BHR79_01275</name>
    <name evidence="4" type="ORF">EFE40_01515</name>
    <name evidence="5" type="ORF">SAMN04515625_0077</name>
</gene>
<proteinExistence type="predicted"/>
<accession>A0A1L3Q039</accession>
<dbReference type="InterPro" id="IPR010095">
    <property type="entry name" value="Cas12f1-like_TNB"/>
</dbReference>
<dbReference type="EMBL" id="FNMU01000001">
    <property type="protein sequence ID" value="SDW00148.1"/>
    <property type="molecule type" value="Genomic_DNA"/>
</dbReference>
<dbReference type="NCBIfam" id="TIGR01766">
    <property type="entry name" value="IS200/IS605 family accessory protein TnpB-like domain"/>
    <property type="match status" value="1"/>
</dbReference>
<keyword evidence="6" id="KW-1185">Reference proteome</keyword>
<protein>
    <submittedName>
        <fullName evidence="3 5">Transposase</fullName>
    </submittedName>
</protein>
<dbReference type="NCBIfam" id="NF040570">
    <property type="entry name" value="guided_TnpB"/>
    <property type="match status" value="1"/>
</dbReference>
<dbReference type="RefSeq" id="WP_072560478.1">
    <property type="nucleotide sequence ID" value="NZ_CP017921.1"/>
</dbReference>
<reference evidence="4 8" key="3">
    <citation type="submission" date="2018-10" db="EMBL/GenBank/DDBJ databases">
        <title>Cultivation of a novel Methanohalophilus strain from Kebrit Deep of the Red Sea and a genomic comparison of members of the genus Methanohalophilus.</title>
        <authorList>
            <person name="Guan Y."/>
            <person name="Ngugi D.K."/>
            <person name="Stingl U."/>
        </authorList>
    </citation>
    <scope>NUCLEOTIDE SEQUENCE [LARGE SCALE GENOMIC DNA]</scope>
    <source>
        <strain evidence="4 8">DSM 3094</strain>
    </source>
</reference>
<dbReference type="InterPro" id="IPR051399">
    <property type="entry name" value="RNA-guided_DNA_endo/Transpos"/>
</dbReference>
<dbReference type="KEGG" id="mhaz:BHR79_01275"/>
<evidence type="ECO:0000313" key="8">
    <source>
        <dbReference type="Proteomes" id="UP000267921"/>
    </source>
</evidence>
<evidence type="ECO:0000313" key="3">
    <source>
        <dbReference type="EMBL" id="APH38247.1"/>
    </source>
</evidence>
<dbReference type="PANTHER" id="PTHR30405">
    <property type="entry name" value="TRANSPOSASE"/>
    <property type="match status" value="1"/>
</dbReference>
<dbReference type="EMBL" id="CP017921">
    <property type="protein sequence ID" value="APH38247.1"/>
    <property type="molecule type" value="Genomic_DNA"/>
</dbReference>
<evidence type="ECO:0000313" key="6">
    <source>
        <dbReference type="Proteomes" id="UP000186879"/>
    </source>
</evidence>
<dbReference type="AlphaFoldDB" id="A0A1L3Q039"/>
<name>A0A1L3Q039_9EURY</name>
<dbReference type="Proteomes" id="UP000198669">
    <property type="component" value="Unassembled WGS sequence"/>
</dbReference>
<dbReference type="Pfam" id="PF07282">
    <property type="entry name" value="Cas12f1-like_TNB"/>
    <property type="match status" value="1"/>
</dbReference>
<dbReference type="PANTHER" id="PTHR30405:SF11">
    <property type="entry name" value="RNA-GUIDED DNA ENDONUCLEASE RV2885C-RELATED"/>
    <property type="match status" value="1"/>
</dbReference>
<evidence type="ECO:0000259" key="2">
    <source>
        <dbReference type="Pfam" id="PF07282"/>
    </source>
</evidence>
<dbReference type="GeneID" id="30582345"/>
<organism evidence="3 6">
    <name type="scientific">Methanohalophilus halophilus</name>
    <dbReference type="NCBI Taxonomy" id="2177"/>
    <lineage>
        <taxon>Archaea</taxon>
        <taxon>Methanobacteriati</taxon>
        <taxon>Methanobacteriota</taxon>
        <taxon>Stenosarchaea group</taxon>
        <taxon>Methanomicrobia</taxon>
        <taxon>Methanosarcinales</taxon>
        <taxon>Methanosarcinaceae</taxon>
        <taxon>Methanohalophilus</taxon>
    </lineage>
</organism>
<dbReference type="GO" id="GO:0003677">
    <property type="term" value="F:DNA binding"/>
    <property type="evidence" value="ECO:0007669"/>
    <property type="project" value="UniProtKB-KW"/>
</dbReference>
<reference evidence="3 6" key="1">
    <citation type="submission" date="2016-10" db="EMBL/GenBank/DDBJ databases">
        <title>Methanohalophilus halophilus.</title>
        <authorList>
            <person name="L'haridon S."/>
        </authorList>
    </citation>
    <scope>NUCLEOTIDE SEQUENCE [LARGE SCALE GENOMIC DNA]</scope>
    <source>
        <strain evidence="3 6">Z-7982</strain>
    </source>
</reference>